<evidence type="ECO:0000313" key="2">
    <source>
        <dbReference type="Proteomes" id="UP001500063"/>
    </source>
</evidence>
<sequence length="136" mass="15023">MGQVLEARVVAPEQVDIAELSACDLVGFGSGIFSMRFHPQLCEFVRSLPEGQRRRAFVFATSGLPEPRFRPYFGPFARLLEQKGFEVGDTFSCRGLDTWLPFRLIGGVSKARPNATDLEEARAFAEGLRARIGAVS</sequence>
<dbReference type="InterPro" id="IPR029039">
    <property type="entry name" value="Flavoprotein-like_sf"/>
</dbReference>
<dbReference type="EMBL" id="BAAABW010000013">
    <property type="protein sequence ID" value="GAA0345874.1"/>
    <property type="molecule type" value="Genomic_DNA"/>
</dbReference>
<evidence type="ECO:0000313" key="1">
    <source>
        <dbReference type="EMBL" id="GAA0345874.1"/>
    </source>
</evidence>
<gene>
    <name evidence="1" type="ORF">GCM10010319_22800</name>
</gene>
<dbReference type="Proteomes" id="UP001500063">
    <property type="component" value="Unassembled WGS sequence"/>
</dbReference>
<organism evidence="1 2">
    <name type="scientific">Streptomyces blastmyceticus</name>
    <dbReference type="NCBI Taxonomy" id="68180"/>
    <lineage>
        <taxon>Bacteria</taxon>
        <taxon>Bacillati</taxon>
        <taxon>Actinomycetota</taxon>
        <taxon>Actinomycetes</taxon>
        <taxon>Kitasatosporales</taxon>
        <taxon>Streptomycetaceae</taxon>
        <taxon>Streptomyces</taxon>
    </lineage>
</organism>
<name>A0ABP3GHR2_9ACTN</name>
<dbReference type="Gene3D" id="3.40.50.360">
    <property type="match status" value="1"/>
</dbReference>
<keyword evidence="2" id="KW-1185">Reference proteome</keyword>
<accession>A0ABP3GHR2</accession>
<protein>
    <submittedName>
        <fullName evidence="1">Flavodoxin family protein</fullName>
    </submittedName>
</protein>
<comment type="caution">
    <text evidence="1">The sequence shown here is derived from an EMBL/GenBank/DDBJ whole genome shotgun (WGS) entry which is preliminary data.</text>
</comment>
<dbReference type="SUPFAM" id="SSF52218">
    <property type="entry name" value="Flavoproteins"/>
    <property type="match status" value="1"/>
</dbReference>
<reference evidence="2" key="1">
    <citation type="journal article" date="2019" name="Int. J. Syst. Evol. Microbiol.">
        <title>The Global Catalogue of Microorganisms (GCM) 10K type strain sequencing project: providing services to taxonomists for standard genome sequencing and annotation.</title>
        <authorList>
            <consortium name="The Broad Institute Genomics Platform"/>
            <consortium name="The Broad Institute Genome Sequencing Center for Infectious Disease"/>
            <person name="Wu L."/>
            <person name="Ma J."/>
        </authorList>
    </citation>
    <scope>NUCLEOTIDE SEQUENCE [LARGE SCALE GENOMIC DNA]</scope>
    <source>
        <strain evidence="2">JCM 4565</strain>
    </source>
</reference>
<proteinExistence type="predicted"/>